<dbReference type="CDD" id="cd02440">
    <property type="entry name" value="AdoMet_MTases"/>
    <property type="match status" value="1"/>
</dbReference>
<dbReference type="Pfam" id="PF21320">
    <property type="entry name" value="WHD_Rv2258c"/>
    <property type="match status" value="1"/>
</dbReference>
<sequence>MSTLAERLVDATTGALELFTIHLGRELDLYTELADGPLTYPELAERAGIAPRYAREWLEQQAVAGLLTASSDEAAQARRYGIPEEHRAVLLDPEDPSHVAPLADLVAGIAAVLGELPDAYRTGGGIPFSAYGSALRRGQGGINRPLFRHELPDWLAAMPDVGERLASKPIARIADLGFGEGWSTIALARAYPGAYVDGYDTDQASVAAAQRHAAEAGVGDRVTFQVADASGLAGPYDLVFVFEALHDMAHPAQVLTAVRAALAEGGTVLVADERVADTFTAPGDGVERLMYGWSVNHCLPASMSEVDSAALGTVLRRGTVHELAAKAGFAVTELAPHNDFFRFYRLDSAQ</sequence>
<reference evidence="3 4" key="1">
    <citation type="submission" date="2020-03" db="EMBL/GenBank/DDBJ databases">
        <title>Whole genome shotgun sequence of Phytohabitans flavus NBRC 107702.</title>
        <authorList>
            <person name="Komaki H."/>
            <person name="Tamura T."/>
        </authorList>
    </citation>
    <scope>NUCLEOTIDE SEQUENCE [LARGE SCALE GENOMIC DNA]</scope>
    <source>
        <strain evidence="3 4">NBRC 107702</strain>
    </source>
</reference>
<dbReference type="InterPro" id="IPR041698">
    <property type="entry name" value="Methyltransf_25"/>
</dbReference>
<dbReference type="KEGG" id="pfla:Pflav_039830"/>
<evidence type="ECO:0000259" key="2">
    <source>
        <dbReference type="Pfam" id="PF21320"/>
    </source>
</evidence>
<protein>
    <submittedName>
        <fullName evidence="3">Uncharacterized protein</fullName>
    </submittedName>
</protein>
<dbReference type="SUPFAM" id="SSF53335">
    <property type="entry name" value="S-adenosyl-L-methionine-dependent methyltransferases"/>
    <property type="match status" value="1"/>
</dbReference>
<gene>
    <name evidence="3" type="ORF">Pflav_039830</name>
</gene>
<dbReference type="Pfam" id="PF13649">
    <property type="entry name" value="Methyltransf_25"/>
    <property type="match status" value="1"/>
</dbReference>
<dbReference type="AlphaFoldDB" id="A0A6F8XUR8"/>
<dbReference type="Gene3D" id="3.40.50.150">
    <property type="entry name" value="Vaccinia Virus protein VP39"/>
    <property type="match status" value="1"/>
</dbReference>
<dbReference type="InterPro" id="IPR048711">
    <property type="entry name" value="WHD_Rv2258c"/>
</dbReference>
<name>A0A6F8XUR8_9ACTN</name>
<evidence type="ECO:0000313" key="4">
    <source>
        <dbReference type="Proteomes" id="UP000502508"/>
    </source>
</evidence>
<proteinExistence type="predicted"/>
<feature type="domain" description="Methyltransferase" evidence="1">
    <location>
        <begin position="173"/>
        <end position="266"/>
    </location>
</feature>
<organism evidence="3 4">
    <name type="scientific">Phytohabitans flavus</name>
    <dbReference type="NCBI Taxonomy" id="1076124"/>
    <lineage>
        <taxon>Bacteria</taxon>
        <taxon>Bacillati</taxon>
        <taxon>Actinomycetota</taxon>
        <taxon>Actinomycetes</taxon>
        <taxon>Micromonosporales</taxon>
        <taxon>Micromonosporaceae</taxon>
    </lineage>
</organism>
<accession>A0A6F8XUR8</accession>
<dbReference type="PANTHER" id="PTHR45128">
    <property type="entry name" value="METHYLTRANSFERASE TYPE 11"/>
    <property type="match status" value="1"/>
</dbReference>
<dbReference type="Proteomes" id="UP000502508">
    <property type="component" value="Chromosome"/>
</dbReference>
<dbReference type="SUPFAM" id="SSF46785">
    <property type="entry name" value="Winged helix' DNA-binding domain"/>
    <property type="match status" value="1"/>
</dbReference>
<dbReference type="InterPro" id="IPR036390">
    <property type="entry name" value="WH_DNA-bd_sf"/>
</dbReference>
<dbReference type="InterPro" id="IPR036388">
    <property type="entry name" value="WH-like_DNA-bd_sf"/>
</dbReference>
<reference evidence="3 4" key="2">
    <citation type="submission" date="2020-03" db="EMBL/GenBank/DDBJ databases">
        <authorList>
            <person name="Ichikawa N."/>
            <person name="Kimura A."/>
            <person name="Kitahashi Y."/>
            <person name="Uohara A."/>
        </authorList>
    </citation>
    <scope>NUCLEOTIDE SEQUENCE [LARGE SCALE GENOMIC DNA]</scope>
    <source>
        <strain evidence="3 4">NBRC 107702</strain>
    </source>
</reference>
<dbReference type="Gene3D" id="1.10.10.10">
    <property type="entry name" value="Winged helix-like DNA-binding domain superfamily/Winged helix DNA-binding domain"/>
    <property type="match status" value="1"/>
</dbReference>
<evidence type="ECO:0000259" key="1">
    <source>
        <dbReference type="Pfam" id="PF13649"/>
    </source>
</evidence>
<keyword evidence="4" id="KW-1185">Reference proteome</keyword>
<dbReference type="EMBL" id="AP022870">
    <property type="protein sequence ID" value="BCB77573.1"/>
    <property type="molecule type" value="Genomic_DNA"/>
</dbReference>
<dbReference type="InterPro" id="IPR053173">
    <property type="entry name" value="SAM-binding_MTase"/>
</dbReference>
<feature type="domain" description="S-adenosylmethionine-dependent methyltransferase Rv2258c-like winged HTH" evidence="2">
    <location>
        <begin position="21"/>
        <end position="90"/>
    </location>
</feature>
<evidence type="ECO:0000313" key="3">
    <source>
        <dbReference type="EMBL" id="BCB77573.1"/>
    </source>
</evidence>
<dbReference type="RefSeq" id="WP_173037308.1">
    <property type="nucleotide sequence ID" value="NZ_AP022870.1"/>
</dbReference>
<dbReference type="InterPro" id="IPR029063">
    <property type="entry name" value="SAM-dependent_MTases_sf"/>
</dbReference>